<dbReference type="AlphaFoldDB" id="A0A2W6IXW7"/>
<dbReference type="InterPro" id="IPR008523">
    <property type="entry name" value="DUF805"/>
</dbReference>
<organism evidence="2 3">
    <name type="scientific">Stenotrophomonas maltophilia</name>
    <name type="common">Pseudomonas maltophilia</name>
    <name type="synonym">Xanthomonas maltophilia</name>
    <dbReference type="NCBI Taxonomy" id="40324"/>
    <lineage>
        <taxon>Bacteria</taxon>
        <taxon>Pseudomonadati</taxon>
        <taxon>Pseudomonadota</taxon>
        <taxon>Gammaproteobacteria</taxon>
        <taxon>Lysobacterales</taxon>
        <taxon>Lysobacteraceae</taxon>
        <taxon>Stenotrophomonas</taxon>
        <taxon>Stenotrophomonas maltophilia group</taxon>
    </lineage>
</organism>
<dbReference type="PANTHER" id="PTHR34980:SF2">
    <property type="entry name" value="INNER MEMBRANE PROTEIN YHAH-RELATED"/>
    <property type="match status" value="1"/>
</dbReference>
<keyword evidence="1" id="KW-0472">Membrane</keyword>
<sequence length="134" mass="15232">MIAALVPIRRCFDFSGRSDRREFWSYSLLAGFVIAVSYSVMDRGYWLVGYLSFDWETSEILWKLGWVMTVCAVIVFLPPMLALAVRRLHDIDESGWYTVIAFIPLGVFVLFPVMLLPGSEEENRFGAVPGVQDA</sequence>
<keyword evidence="1" id="KW-0812">Transmembrane</keyword>
<dbReference type="Pfam" id="PF05656">
    <property type="entry name" value="DUF805"/>
    <property type="match status" value="1"/>
</dbReference>
<evidence type="ECO:0000256" key="1">
    <source>
        <dbReference type="SAM" id="Phobius"/>
    </source>
</evidence>
<accession>A0A2W6IXW7</accession>
<evidence type="ECO:0000313" key="3">
    <source>
        <dbReference type="Proteomes" id="UP000249614"/>
    </source>
</evidence>
<dbReference type="RefSeq" id="WP_111110865.1">
    <property type="nucleotide sequence ID" value="NZ_LXXM01000006.1"/>
</dbReference>
<evidence type="ECO:0008006" key="4">
    <source>
        <dbReference type="Google" id="ProtNLM"/>
    </source>
</evidence>
<dbReference type="Proteomes" id="UP000249614">
    <property type="component" value="Unassembled WGS sequence"/>
</dbReference>
<protein>
    <recommendedName>
        <fullName evidence="4">DUF805 domain-containing protein</fullName>
    </recommendedName>
</protein>
<name>A0A2W6IXW7_STEMA</name>
<comment type="caution">
    <text evidence="2">The sequence shown here is derived from an EMBL/GenBank/DDBJ whole genome shotgun (WGS) entry which is preliminary data.</text>
</comment>
<feature type="transmembrane region" description="Helical" evidence="1">
    <location>
        <begin position="60"/>
        <end position="84"/>
    </location>
</feature>
<dbReference type="PANTHER" id="PTHR34980">
    <property type="entry name" value="INNER MEMBRANE PROTEIN-RELATED-RELATED"/>
    <property type="match status" value="1"/>
</dbReference>
<dbReference type="GO" id="GO:0005886">
    <property type="term" value="C:plasma membrane"/>
    <property type="evidence" value="ECO:0007669"/>
    <property type="project" value="TreeGrafter"/>
</dbReference>
<dbReference type="EMBL" id="LXXM01000006">
    <property type="protein sequence ID" value="PZS99186.1"/>
    <property type="molecule type" value="Genomic_DNA"/>
</dbReference>
<feature type="transmembrane region" description="Helical" evidence="1">
    <location>
        <begin position="23"/>
        <end position="40"/>
    </location>
</feature>
<proteinExistence type="predicted"/>
<reference evidence="2 3" key="1">
    <citation type="submission" date="2016-05" db="EMBL/GenBank/DDBJ databases">
        <authorList>
            <person name="Lavstsen T."/>
            <person name="Jespersen J.S."/>
        </authorList>
    </citation>
    <scope>NUCLEOTIDE SEQUENCE [LARGE SCALE GENOMIC DNA]</scope>
    <source>
        <strain evidence="2 3">SM-5815</strain>
    </source>
</reference>
<evidence type="ECO:0000313" key="2">
    <source>
        <dbReference type="EMBL" id="PZS99186.1"/>
    </source>
</evidence>
<gene>
    <name evidence="2" type="ORF">A7X83_18750</name>
</gene>
<keyword evidence="1" id="KW-1133">Transmembrane helix</keyword>
<feature type="transmembrane region" description="Helical" evidence="1">
    <location>
        <begin position="96"/>
        <end position="116"/>
    </location>
</feature>